<evidence type="ECO:0000256" key="3">
    <source>
        <dbReference type="RuleBase" id="RU000524"/>
    </source>
</evidence>
<keyword evidence="1 2" id="KW-0238">DNA-binding</keyword>
<comment type="caution">
    <text evidence="2">Lacks conserved residue(s) required for the propagation of feature annotation.</text>
</comment>
<reference evidence="5 6" key="1">
    <citation type="submission" date="2020-07" db="EMBL/GenBank/DDBJ databases">
        <title>Sequencing the genomes of 1000 actinobacteria strains.</title>
        <authorList>
            <person name="Klenk H.-P."/>
        </authorList>
    </citation>
    <scope>NUCLEOTIDE SEQUENCE [LARGE SCALE GENOMIC DNA]</scope>
    <source>
        <strain evidence="5 6">DSM 45772</strain>
    </source>
</reference>
<proteinExistence type="inferred from homology"/>
<evidence type="ECO:0000256" key="4">
    <source>
        <dbReference type="SAM" id="MobiDB-lite"/>
    </source>
</evidence>
<dbReference type="GO" id="GO:0009295">
    <property type="term" value="C:nucleoid"/>
    <property type="evidence" value="ECO:0007669"/>
    <property type="project" value="TreeGrafter"/>
</dbReference>
<accession>A0A7Y9DR48</accession>
<dbReference type="RefSeq" id="WP_179791922.1">
    <property type="nucleotide sequence ID" value="NZ_BAABHP010000008.1"/>
</dbReference>
<dbReference type="Gene3D" id="2.40.50.140">
    <property type="entry name" value="Nucleic acid-binding proteins"/>
    <property type="match status" value="1"/>
</dbReference>
<dbReference type="AlphaFoldDB" id="A0A7Y9DR48"/>
<dbReference type="Pfam" id="PF00436">
    <property type="entry name" value="SSB"/>
    <property type="match status" value="1"/>
</dbReference>
<dbReference type="InterPro" id="IPR000424">
    <property type="entry name" value="Primosome_PriB/ssb"/>
</dbReference>
<dbReference type="PANTHER" id="PTHR10302:SF27">
    <property type="entry name" value="SINGLE-STRANDED DNA-BINDING PROTEIN"/>
    <property type="match status" value="1"/>
</dbReference>
<evidence type="ECO:0000313" key="6">
    <source>
        <dbReference type="Proteomes" id="UP000535890"/>
    </source>
</evidence>
<evidence type="ECO:0000256" key="2">
    <source>
        <dbReference type="HAMAP-Rule" id="MF_00984"/>
    </source>
</evidence>
<feature type="region of interest" description="Disordered" evidence="4">
    <location>
        <begin position="144"/>
        <end position="173"/>
    </location>
</feature>
<dbReference type="SUPFAM" id="SSF50249">
    <property type="entry name" value="Nucleic acid-binding proteins"/>
    <property type="match status" value="1"/>
</dbReference>
<dbReference type="Proteomes" id="UP000535890">
    <property type="component" value="Unassembled WGS sequence"/>
</dbReference>
<evidence type="ECO:0000256" key="1">
    <source>
        <dbReference type="ARBA" id="ARBA00023125"/>
    </source>
</evidence>
<sequence length="173" mass="18876">MYETWVTVSGNVATDVTWRRVGESTVANFRLMSNERRFDGQSGTWQDGKRLAVRVTCWRALAENVRMSVTKGDPVVVHGRLHTSDYEQDGVKRSSTEIDAQSVGLDLRKVCTKVVVLQDAGVDDGRGPVDVSHLTVVEDDLPAARYTDLSGPPAGPMSDLEDDEVLGEEALAG</sequence>
<protein>
    <recommendedName>
        <fullName evidence="2 3">Single-stranded DNA-binding protein</fullName>
        <shortName evidence="2">SSB</shortName>
    </recommendedName>
</protein>
<dbReference type="InterPro" id="IPR011344">
    <property type="entry name" value="ssDNA-bd"/>
</dbReference>
<name>A0A7Y9DR48_9PSEU</name>
<dbReference type="NCBIfam" id="TIGR00621">
    <property type="entry name" value="ssb"/>
    <property type="match status" value="1"/>
</dbReference>
<comment type="subunit">
    <text evidence="2">Homotetramer.</text>
</comment>
<evidence type="ECO:0000313" key="5">
    <source>
        <dbReference type="EMBL" id="NYD33900.1"/>
    </source>
</evidence>
<keyword evidence="6" id="KW-1185">Reference proteome</keyword>
<dbReference type="EMBL" id="JACCBN010000001">
    <property type="protein sequence ID" value="NYD33900.1"/>
    <property type="molecule type" value="Genomic_DNA"/>
</dbReference>
<dbReference type="CDD" id="cd04496">
    <property type="entry name" value="SSB_OBF"/>
    <property type="match status" value="1"/>
</dbReference>
<dbReference type="HAMAP" id="MF_00984">
    <property type="entry name" value="SSB"/>
    <property type="match status" value="1"/>
</dbReference>
<dbReference type="GO" id="GO:0003697">
    <property type="term" value="F:single-stranded DNA binding"/>
    <property type="evidence" value="ECO:0007669"/>
    <property type="project" value="UniProtKB-UniRule"/>
</dbReference>
<dbReference type="PANTHER" id="PTHR10302">
    <property type="entry name" value="SINGLE-STRANDED DNA-BINDING PROTEIN"/>
    <property type="match status" value="1"/>
</dbReference>
<dbReference type="InterPro" id="IPR012340">
    <property type="entry name" value="NA-bd_OB-fold"/>
</dbReference>
<dbReference type="GO" id="GO:0006260">
    <property type="term" value="P:DNA replication"/>
    <property type="evidence" value="ECO:0007669"/>
    <property type="project" value="InterPro"/>
</dbReference>
<comment type="caution">
    <text evidence="5">The sequence shown here is derived from an EMBL/GenBank/DDBJ whole genome shotgun (WGS) entry which is preliminary data.</text>
</comment>
<gene>
    <name evidence="5" type="ORF">BJ983_000002</name>
</gene>
<organism evidence="5 6">
    <name type="scientific">Actinomycetospora corticicola</name>
    <dbReference type="NCBI Taxonomy" id="663602"/>
    <lineage>
        <taxon>Bacteria</taxon>
        <taxon>Bacillati</taxon>
        <taxon>Actinomycetota</taxon>
        <taxon>Actinomycetes</taxon>
        <taxon>Pseudonocardiales</taxon>
        <taxon>Pseudonocardiaceae</taxon>
        <taxon>Actinomycetospora</taxon>
    </lineage>
</organism>
<dbReference type="PROSITE" id="PS50935">
    <property type="entry name" value="SSB"/>
    <property type="match status" value="1"/>
</dbReference>